<keyword evidence="3" id="KW-1185">Reference proteome</keyword>
<organism evidence="2 3">
    <name type="scientific">Cinchona calisaya</name>
    <dbReference type="NCBI Taxonomy" id="153742"/>
    <lineage>
        <taxon>Eukaryota</taxon>
        <taxon>Viridiplantae</taxon>
        <taxon>Streptophyta</taxon>
        <taxon>Embryophyta</taxon>
        <taxon>Tracheophyta</taxon>
        <taxon>Spermatophyta</taxon>
        <taxon>Magnoliopsida</taxon>
        <taxon>eudicotyledons</taxon>
        <taxon>Gunneridae</taxon>
        <taxon>Pentapetalae</taxon>
        <taxon>asterids</taxon>
        <taxon>lamiids</taxon>
        <taxon>Gentianales</taxon>
        <taxon>Rubiaceae</taxon>
        <taxon>Cinchonoideae</taxon>
        <taxon>Cinchoneae</taxon>
        <taxon>Cinchona</taxon>
    </lineage>
</organism>
<dbReference type="Proteomes" id="UP001630127">
    <property type="component" value="Unassembled WGS sequence"/>
</dbReference>
<dbReference type="InterPro" id="IPR044730">
    <property type="entry name" value="RNase_H-like_dom_plant"/>
</dbReference>
<dbReference type="CDD" id="cd06222">
    <property type="entry name" value="RNase_H_like"/>
    <property type="match status" value="1"/>
</dbReference>
<sequence length="166" mass="19392">MECKKMYCKDLKRVVDFTNECVTLGPGEHACFSPSKLKKFWRRKQRLMGISSEMRVSLKEENSNQVVMLSCKTNPSAGWKEVVFESDCQELITRINGGLLEDRKIGYISEDIQNLSSYFVWFSFSFVYREGNEAFVYRKRNEVSHRITKFAKSLLNDLEGSLRNLF</sequence>
<accession>A0ABD2ZY45</accession>
<dbReference type="EMBL" id="JBJUIK010000007">
    <property type="protein sequence ID" value="KAL3523270.1"/>
    <property type="molecule type" value="Genomic_DNA"/>
</dbReference>
<comment type="caution">
    <text evidence="2">The sequence shown here is derived from an EMBL/GenBank/DDBJ whole genome shotgun (WGS) entry which is preliminary data.</text>
</comment>
<dbReference type="InterPro" id="IPR002156">
    <property type="entry name" value="RNaseH_domain"/>
</dbReference>
<dbReference type="Pfam" id="PF13456">
    <property type="entry name" value="RVT_3"/>
    <property type="match status" value="1"/>
</dbReference>
<evidence type="ECO:0000259" key="1">
    <source>
        <dbReference type="Pfam" id="PF13456"/>
    </source>
</evidence>
<evidence type="ECO:0000313" key="2">
    <source>
        <dbReference type="EMBL" id="KAL3523270.1"/>
    </source>
</evidence>
<proteinExistence type="predicted"/>
<name>A0ABD2ZY45_9GENT</name>
<protein>
    <recommendedName>
        <fullName evidence="1">RNase H type-1 domain-containing protein</fullName>
    </recommendedName>
</protein>
<feature type="domain" description="RNase H type-1" evidence="1">
    <location>
        <begin position="76"/>
        <end position="133"/>
    </location>
</feature>
<dbReference type="AlphaFoldDB" id="A0ABD2ZY45"/>
<reference evidence="2 3" key="1">
    <citation type="submission" date="2024-11" db="EMBL/GenBank/DDBJ databases">
        <title>A near-complete genome assembly of Cinchona calisaya.</title>
        <authorList>
            <person name="Lian D.C."/>
            <person name="Zhao X.W."/>
            <person name="Wei L."/>
        </authorList>
    </citation>
    <scope>NUCLEOTIDE SEQUENCE [LARGE SCALE GENOMIC DNA]</scope>
    <source>
        <tissue evidence="2">Nenye</tissue>
    </source>
</reference>
<gene>
    <name evidence="2" type="ORF">ACH5RR_016104</name>
</gene>
<evidence type="ECO:0000313" key="3">
    <source>
        <dbReference type="Proteomes" id="UP001630127"/>
    </source>
</evidence>